<keyword evidence="3" id="KW-0240">DNA-directed RNA polymerase</keyword>
<dbReference type="Proteomes" id="UP000559117">
    <property type="component" value="Unassembled WGS sequence"/>
</dbReference>
<evidence type="ECO:0000256" key="1">
    <source>
        <dbReference type="SAM" id="MobiDB-lite"/>
    </source>
</evidence>
<dbReference type="InterPro" id="IPR026870">
    <property type="entry name" value="Zinc_ribbon_dom"/>
</dbReference>
<dbReference type="Gene3D" id="1.25.40.10">
    <property type="entry name" value="Tetratricopeptide repeat domain"/>
    <property type="match status" value="1"/>
</dbReference>
<proteinExistence type="predicted"/>
<dbReference type="InterPro" id="IPR011990">
    <property type="entry name" value="TPR-like_helical_dom_sf"/>
</dbReference>
<sequence>MEKLYKSRLCINCGTELSQNDKFCANCGQKIENNSLTITDNDDSKSQNKEKTFLMGKKYLYGTNVNKDYKQAIIHFSKSFALGKKEAAYHMAIAYVHLAMDSLHAADENNVNPDKALNKLREAISILNIYITGSAKSSIVSEKNSLTNEIMPEDDTVDEKNAVTGFAISRFLAGLITGFMAGSLFRSSSENKQTESIENDQQKKSDNGFFSRLDDLLNDFSDDGDSFLDNSSNLLDENDKEKDENDKLS</sequence>
<dbReference type="AlphaFoldDB" id="A0A840UT37"/>
<evidence type="ECO:0000313" key="3">
    <source>
        <dbReference type="EMBL" id="MBB5337302.1"/>
    </source>
</evidence>
<comment type="caution">
    <text evidence="3">The sequence shown here is derived from an EMBL/GenBank/DDBJ whole genome shotgun (WGS) entry which is preliminary data.</text>
</comment>
<dbReference type="EMBL" id="JACHFH010000041">
    <property type="protein sequence ID" value="MBB5337302.1"/>
    <property type="molecule type" value="Genomic_DNA"/>
</dbReference>
<reference evidence="3 4" key="1">
    <citation type="submission" date="2020-08" db="EMBL/GenBank/DDBJ databases">
        <title>Genomic Encyclopedia of Type Strains, Phase IV (KMG-IV): sequencing the most valuable type-strain genomes for metagenomic binning, comparative biology and taxonomic classification.</title>
        <authorList>
            <person name="Goeker M."/>
        </authorList>
    </citation>
    <scope>NUCLEOTIDE SEQUENCE [LARGE SCALE GENOMIC DNA]</scope>
    <source>
        <strain evidence="3 4">DSM 24661</strain>
    </source>
</reference>
<protein>
    <submittedName>
        <fullName evidence="3">DNA-directed RNA polymerase subunit RPC12/RpoP</fullName>
    </submittedName>
</protein>
<dbReference type="Pfam" id="PF13240">
    <property type="entry name" value="Zn_Ribbon_1"/>
    <property type="match status" value="1"/>
</dbReference>
<keyword evidence="3" id="KW-0804">Transcription</keyword>
<gene>
    <name evidence="3" type="ORF">HNR32_002462</name>
</gene>
<feature type="region of interest" description="Disordered" evidence="1">
    <location>
        <begin position="228"/>
        <end position="249"/>
    </location>
</feature>
<dbReference type="GO" id="GO:0000428">
    <property type="term" value="C:DNA-directed RNA polymerase complex"/>
    <property type="evidence" value="ECO:0007669"/>
    <property type="project" value="UniProtKB-KW"/>
</dbReference>
<dbReference type="RefSeq" id="WP_183863027.1">
    <property type="nucleotide sequence ID" value="NZ_JACHFH010000041.1"/>
</dbReference>
<evidence type="ECO:0000259" key="2">
    <source>
        <dbReference type="Pfam" id="PF13240"/>
    </source>
</evidence>
<feature type="domain" description="Zinc-ribbon" evidence="2">
    <location>
        <begin position="10"/>
        <end position="30"/>
    </location>
</feature>
<dbReference type="SUPFAM" id="SSF81901">
    <property type="entry name" value="HCP-like"/>
    <property type="match status" value="1"/>
</dbReference>
<feature type="compositionally biased region" description="Basic and acidic residues" evidence="1">
    <location>
        <begin position="237"/>
        <end position="249"/>
    </location>
</feature>
<name>A0A840UT37_9FIRM</name>
<organism evidence="3 4">
    <name type="scientific">Pectinatus brassicae</name>
    <dbReference type="NCBI Taxonomy" id="862415"/>
    <lineage>
        <taxon>Bacteria</taxon>
        <taxon>Bacillati</taxon>
        <taxon>Bacillota</taxon>
        <taxon>Negativicutes</taxon>
        <taxon>Selenomonadales</taxon>
        <taxon>Selenomonadaceae</taxon>
        <taxon>Pectinatus</taxon>
    </lineage>
</organism>
<keyword evidence="4" id="KW-1185">Reference proteome</keyword>
<accession>A0A840UT37</accession>
<evidence type="ECO:0000313" key="4">
    <source>
        <dbReference type="Proteomes" id="UP000559117"/>
    </source>
</evidence>